<dbReference type="RefSeq" id="WP_265790518.1">
    <property type="nucleotide sequence ID" value="NZ_BAABRS010000003.1"/>
</dbReference>
<name>A0ABT3Q0M4_9BACT</name>
<evidence type="ECO:0000313" key="2">
    <source>
        <dbReference type="Proteomes" id="UP001207337"/>
    </source>
</evidence>
<evidence type="ECO:0000313" key="1">
    <source>
        <dbReference type="EMBL" id="MCW9713669.1"/>
    </source>
</evidence>
<sequence length="392" mass="44064">MKTSIDNAIKRQGKEYTLFFLLLSLAIFPITTACSNSTGSEPDTEQLTEERAIETLIQVIHDAGLYFPSKNKQSSKNKGLDTKDLSDINLFATDYIDTDINDAGNLKVRLWLGPDGNIIPKPDWQAANPNICSKNGQYMEPARTLLEFTIFADSKSVQFNYIDIATGKIEKSVMAEPELPDPNWLVNAMSEAWNKMQQQSDIKDATTPCGDIMDLQVHLKTKITTTITTETEEDEVNIDVHVDSLQANFELSFDEDDNYYDGYGPIERHYSYPGPTGNGSCTTPNRAIDVEELTKPWSQDGSPEAVIRLFGDGSLTKECGIAQEQQYVFPLAWQKLNNVQWYYGSFTISNWEMMSTTSEILMQKVLDRTVTEDTGIGLVQITEKGIIEIRKK</sequence>
<keyword evidence="2" id="KW-1185">Reference proteome</keyword>
<protein>
    <submittedName>
        <fullName evidence="1">Uncharacterized protein</fullName>
    </submittedName>
</protein>
<organism evidence="1 2">
    <name type="scientific">Fodinibius salicampi</name>
    <dbReference type="NCBI Taxonomy" id="1920655"/>
    <lineage>
        <taxon>Bacteria</taxon>
        <taxon>Pseudomonadati</taxon>
        <taxon>Balneolota</taxon>
        <taxon>Balneolia</taxon>
        <taxon>Balneolales</taxon>
        <taxon>Balneolaceae</taxon>
        <taxon>Fodinibius</taxon>
    </lineage>
</organism>
<dbReference type="EMBL" id="JAJNDC010000003">
    <property type="protein sequence ID" value="MCW9713669.1"/>
    <property type="molecule type" value="Genomic_DNA"/>
</dbReference>
<proteinExistence type="predicted"/>
<dbReference type="PROSITE" id="PS51257">
    <property type="entry name" value="PROKAR_LIPOPROTEIN"/>
    <property type="match status" value="1"/>
</dbReference>
<accession>A0ABT3Q0M4</accession>
<reference evidence="1 2" key="1">
    <citation type="submission" date="2021-11" db="EMBL/GenBank/DDBJ databases">
        <title>Aliifidinibius sp. nov., a new bacterium isolated from saline soil.</title>
        <authorList>
            <person name="Galisteo C."/>
            <person name="De La Haba R."/>
            <person name="Sanchez-Porro C."/>
            <person name="Ventosa A."/>
        </authorList>
    </citation>
    <scope>NUCLEOTIDE SEQUENCE [LARGE SCALE GENOMIC DNA]</scope>
    <source>
        <strain evidence="1 2">KACC 190600</strain>
    </source>
</reference>
<comment type="caution">
    <text evidence="1">The sequence shown here is derived from an EMBL/GenBank/DDBJ whole genome shotgun (WGS) entry which is preliminary data.</text>
</comment>
<dbReference type="Proteomes" id="UP001207337">
    <property type="component" value="Unassembled WGS sequence"/>
</dbReference>
<gene>
    <name evidence="1" type="ORF">LQ318_12225</name>
</gene>